<evidence type="ECO:0000256" key="4">
    <source>
        <dbReference type="RuleBase" id="RU003345"/>
    </source>
</evidence>
<dbReference type="RefSeq" id="WP_161717857.1">
    <property type="nucleotide sequence ID" value="NZ_JAAAPO010000003.1"/>
</dbReference>
<comment type="similarity">
    <text evidence="1 4">Belongs to the aldehyde dehydrogenase family.</text>
</comment>
<evidence type="ECO:0000313" key="6">
    <source>
        <dbReference type="EMBL" id="NBC36578.1"/>
    </source>
</evidence>
<dbReference type="EMBL" id="JAAAPO010000003">
    <property type="protein sequence ID" value="NBC36578.1"/>
    <property type="molecule type" value="Genomic_DNA"/>
</dbReference>
<evidence type="ECO:0000256" key="1">
    <source>
        <dbReference type="ARBA" id="ARBA00009986"/>
    </source>
</evidence>
<dbReference type="CDD" id="cd07139">
    <property type="entry name" value="ALDH_AldA-Rv0768"/>
    <property type="match status" value="1"/>
</dbReference>
<dbReference type="InterPro" id="IPR015590">
    <property type="entry name" value="Aldehyde_DH_dom"/>
</dbReference>
<dbReference type="SUPFAM" id="SSF53720">
    <property type="entry name" value="ALDH-like"/>
    <property type="match status" value="1"/>
</dbReference>
<dbReference type="InterPro" id="IPR016161">
    <property type="entry name" value="Ald_DH/histidinol_DH"/>
</dbReference>
<feature type="active site" evidence="3">
    <location>
        <position position="262"/>
    </location>
</feature>
<dbReference type="PANTHER" id="PTHR42804:SF1">
    <property type="entry name" value="ALDEHYDE DEHYDROGENASE-RELATED"/>
    <property type="match status" value="1"/>
</dbReference>
<proteinExistence type="inferred from homology"/>
<evidence type="ECO:0000259" key="5">
    <source>
        <dbReference type="Pfam" id="PF00171"/>
    </source>
</evidence>
<dbReference type="InterPro" id="IPR016163">
    <property type="entry name" value="Ald_DH_C"/>
</dbReference>
<feature type="domain" description="Aldehyde dehydrogenase" evidence="5">
    <location>
        <begin position="25"/>
        <end position="485"/>
    </location>
</feature>
<dbReference type="Gene3D" id="3.40.605.10">
    <property type="entry name" value="Aldehyde Dehydrogenase, Chain A, domain 1"/>
    <property type="match status" value="1"/>
</dbReference>
<evidence type="ECO:0000313" key="7">
    <source>
        <dbReference type="Proteomes" id="UP000753724"/>
    </source>
</evidence>
<reference evidence="7" key="1">
    <citation type="submission" date="2020-01" db="EMBL/GenBank/DDBJ databases">
        <title>Sphingomonas sp. strain CSW-10.</title>
        <authorList>
            <person name="Chen W.-M."/>
        </authorList>
    </citation>
    <scope>NUCLEOTIDE SEQUENCE [LARGE SCALE GENOMIC DNA]</scope>
    <source>
        <strain evidence="7">FSY-8</strain>
    </source>
</reference>
<evidence type="ECO:0000256" key="2">
    <source>
        <dbReference type="ARBA" id="ARBA00023002"/>
    </source>
</evidence>
<accession>A0ABW9XDH8</accession>
<dbReference type="Proteomes" id="UP000753724">
    <property type="component" value="Unassembled WGS sequence"/>
</dbReference>
<evidence type="ECO:0000256" key="3">
    <source>
        <dbReference type="PROSITE-ProRule" id="PRU10007"/>
    </source>
</evidence>
<dbReference type="Gene3D" id="3.40.309.10">
    <property type="entry name" value="Aldehyde Dehydrogenase, Chain A, domain 2"/>
    <property type="match status" value="1"/>
</dbReference>
<dbReference type="Pfam" id="PF00171">
    <property type="entry name" value="Aldedh"/>
    <property type="match status" value="1"/>
</dbReference>
<name>A0ABW9XDH8_9SPHN</name>
<dbReference type="PANTHER" id="PTHR42804">
    <property type="entry name" value="ALDEHYDE DEHYDROGENASE"/>
    <property type="match status" value="1"/>
</dbReference>
<sequence>MQPPAIELKDPVLAHPDRLYIGGAWVAAHSGRTISQISPNTEEVVSTVAEADEVDMDAAVAAARDAFDNGPWGRMQPAERIGYMKAMSAHLHARVGEVARAWTLQMGGLASFAGPMQMGSNMTFDNIIAMAEAFQFVEQRPTTGAAVGLIAYEPVGVVAAIAPWNGPYGIMLNKVAYSLAAGCTVIMKPSPETAIEAYIIAEAAQAAGVPAGVVNLVCGHREASDHLVCNPGVDKVSFTGSTVAGKRIAEVCGSRIARCTLELGGKSAGIVLDDFPVEIAAKLITGTICMMSGQVCAMLSRILVSRARHDELAAAIAAEMAQVKIGYSDDPSTMLGPVAMKRQLERIEMYIEEGKKTATLVCGGKRPAHLTKGYFIEPTLFANVDNASRIAQEEIFGPVLCLIPYDTEEDAIRIANDSAFGLNGSVITNDAEAAYRIARRIRSGAVGQNGLRMDFGLPFGGFKQSGVGREGGLEGLLGYLESKTILIDGMPAQL</sequence>
<comment type="caution">
    <text evidence="6">The sequence shown here is derived from an EMBL/GenBank/DDBJ whole genome shotgun (WGS) entry which is preliminary data.</text>
</comment>
<dbReference type="InterPro" id="IPR016162">
    <property type="entry name" value="Ald_DH_N"/>
</dbReference>
<gene>
    <name evidence="6" type="ORF">GTZ99_08410</name>
</gene>
<protein>
    <submittedName>
        <fullName evidence="6">Aldehyde dehydrogenase family protein</fullName>
    </submittedName>
</protein>
<dbReference type="InterPro" id="IPR029510">
    <property type="entry name" value="Ald_DH_CS_GLU"/>
</dbReference>
<organism evidence="6 7">
    <name type="scientific">Novosphingobium ovatum</name>
    <dbReference type="NCBI Taxonomy" id="1908523"/>
    <lineage>
        <taxon>Bacteria</taxon>
        <taxon>Pseudomonadati</taxon>
        <taxon>Pseudomonadota</taxon>
        <taxon>Alphaproteobacteria</taxon>
        <taxon>Sphingomonadales</taxon>
        <taxon>Sphingomonadaceae</taxon>
        <taxon>Novosphingobium</taxon>
    </lineage>
</organism>
<keyword evidence="7" id="KW-1185">Reference proteome</keyword>
<dbReference type="PROSITE" id="PS00687">
    <property type="entry name" value="ALDEHYDE_DEHYDR_GLU"/>
    <property type="match status" value="1"/>
</dbReference>
<keyword evidence="2 4" id="KW-0560">Oxidoreductase</keyword>